<protein>
    <submittedName>
        <fullName evidence="1">Uncharacterized protein</fullName>
    </submittedName>
</protein>
<evidence type="ECO:0000313" key="1">
    <source>
        <dbReference type="EMBL" id="KMW67017.1"/>
    </source>
</evidence>
<name>A0A0J9ELP7_AJEDA</name>
<dbReference type="OrthoDB" id="4189864at2759"/>
<proteinExistence type="predicted"/>
<dbReference type="Proteomes" id="UP000007802">
    <property type="component" value="Unassembled WGS sequence"/>
</dbReference>
<dbReference type="AlphaFoldDB" id="A0A0J9ELP7"/>
<organism evidence="1">
    <name type="scientific">Ajellomyces dermatitidis (strain ATCC 18188 / CBS 674.68)</name>
    <name type="common">Blastomyces dermatitidis</name>
    <dbReference type="NCBI Taxonomy" id="653446"/>
    <lineage>
        <taxon>Eukaryota</taxon>
        <taxon>Fungi</taxon>
        <taxon>Dikarya</taxon>
        <taxon>Ascomycota</taxon>
        <taxon>Pezizomycotina</taxon>
        <taxon>Eurotiomycetes</taxon>
        <taxon>Eurotiomycetidae</taxon>
        <taxon>Onygenales</taxon>
        <taxon>Ajellomycetaceae</taxon>
        <taxon>Blastomyces</taxon>
    </lineage>
</organism>
<sequence length="52" mass="5905">TRSHGQSNQNAVSTDISSFFLTHKYYMKVLNLLEIIQCTLNLCSSIQITDNI</sequence>
<reference evidence="1" key="1">
    <citation type="submission" date="2010-03" db="EMBL/GenBank/DDBJ databases">
        <title>Annotation of Blastomyces dermatitidis strain ATCC 18188.</title>
        <authorList>
            <consortium name="The Broad Institute Genome Sequencing Platform"/>
            <consortium name="Broad Institute Genome Sequencing Center for Infectious Disease."/>
            <person name="Cuomo C."/>
            <person name="Klein B."/>
            <person name="Sullivan T."/>
            <person name="Heitman J."/>
            <person name="Young S."/>
            <person name="Zeng Q."/>
            <person name="Gargeya S."/>
            <person name="Alvarado L."/>
            <person name="Berlin A.M."/>
            <person name="Chapman S.B."/>
            <person name="Chen Z."/>
            <person name="Freedman E."/>
            <person name="Gellesch M."/>
            <person name="Goldberg J."/>
            <person name="Griggs A."/>
            <person name="Gujja S."/>
            <person name="Heilman E."/>
            <person name="Heiman D."/>
            <person name="Howarth C."/>
            <person name="Mehta T."/>
            <person name="Neiman D."/>
            <person name="Pearson M."/>
            <person name="Roberts A."/>
            <person name="Saif S."/>
            <person name="Shea T."/>
            <person name="Shenoy N."/>
            <person name="Sisk P."/>
            <person name="Stolte C."/>
            <person name="Sykes S."/>
            <person name="White J."/>
            <person name="Yandava C."/>
            <person name="Haas B."/>
            <person name="Nusbaum C."/>
            <person name="Birren B."/>
        </authorList>
    </citation>
    <scope>NUCLEOTIDE SEQUENCE</scope>
    <source>
        <strain evidence="1">ATCC 18188</strain>
    </source>
</reference>
<dbReference type="EMBL" id="GG749414">
    <property type="protein sequence ID" value="KMW67017.1"/>
    <property type="molecule type" value="Genomic_DNA"/>
</dbReference>
<feature type="non-terminal residue" evidence="1">
    <location>
        <position position="52"/>
    </location>
</feature>
<accession>A0A0J9ELP7</accession>
<gene>
    <name evidence="1" type="ORF">BDDG_11861</name>
</gene>
<feature type="non-terminal residue" evidence="1">
    <location>
        <position position="1"/>
    </location>
</feature>